<dbReference type="RefSeq" id="WP_073317879.1">
    <property type="nucleotide sequence ID" value="NZ_FQYP01000007.1"/>
</dbReference>
<evidence type="ECO:0000313" key="3">
    <source>
        <dbReference type="Proteomes" id="UP000184432"/>
    </source>
</evidence>
<keyword evidence="1" id="KW-1133">Transmembrane helix</keyword>
<name>A0A1M6I2R5_9FLAO</name>
<keyword evidence="1" id="KW-0472">Membrane</keyword>
<evidence type="ECO:0000256" key="1">
    <source>
        <dbReference type="SAM" id="Phobius"/>
    </source>
</evidence>
<feature type="transmembrane region" description="Helical" evidence="1">
    <location>
        <begin position="167"/>
        <end position="187"/>
    </location>
</feature>
<dbReference type="EMBL" id="FQYP01000007">
    <property type="protein sequence ID" value="SHJ28680.1"/>
    <property type="molecule type" value="Genomic_DNA"/>
</dbReference>
<sequence length="192" mass="21337">MKIKKTYLSGKSVFFISLIVVIIAALTVYLTGINYNRSITSNLYISLSIIATALFSFMTYGLFTGIGLKDDLPNFKILETGNLIGKSGTIPDLPDIDGDDDIGAIVLSIVLWIVLTILFIILLLLLEAVFWISISIIVGMMYWIFFRALKLVFSKSLDTKGEIGISAFYALGYTTLYTGWIFGIVYLTQILK</sequence>
<dbReference type="STRING" id="570521.SAMN04488508_10776"/>
<organism evidence="2 3">
    <name type="scientific">Aquimarina spongiae</name>
    <dbReference type="NCBI Taxonomy" id="570521"/>
    <lineage>
        <taxon>Bacteria</taxon>
        <taxon>Pseudomonadati</taxon>
        <taxon>Bacteroidota</taxon>
        <taxon>Flavobacteriia</taxon>
        <taxon>Flavobacteriales</taxon>
        <taxon>Flavobacteriaceae</taxon>
        <taxon>Aquimarina</taxon>
    </lineage>
</organism>
<reference evidence="3" key="1">
    <citation type="submission" date="2016-11" db="EMBL/GenBank/DDBJ databases">
        <authorList>
            <person name="Varghese N."/>
            <person name="Submissions S."/>
        </authorList>
    </citation>
    <scope>NUCLEOTIDE SEQUENCE [LARGE SCALE GENOMIC DNA]</scope>
    <source>
        <strain evidence="3">DSM 22623</strain>
    </source>
</reference>
<feature type="transmembrane region" description="Helical" evidence="1">
    <location>
        <begin position="43"/>
        <end position="68"/>
    </location>
</feature>
<dbReference type="OrthoDB" id="894188at2"/>
<feature type="transmembrane region" description="Helical" evidence="1">
    <location>
        <begin position="102"/>
        <end position="122"/>
    </location>
</feature>
<protein>
    <submittedName>
        <fullName evidence="2">Uncharacterized protein</fullName>
    </submittedName>
</protein>
<keyword evidence="3" id="KW-1185">Reference proteome</keyword>
<proteinExistence type="predicted"/>
<feature type="transmembrane region" description="Helical" evidence="1">
    <location>
        <begin position="128"/>
        <end position="146"/>
    </location>
</feature>
<dbReference type="AlphaFoldDB" id="A0A1M6I2R5"/>
<accession>A0A1M6I2R5</accession>
<dbReference type="Proteomes" id="UP000184432">
    <property type="component" value="Unassembled WGS sequence"/>
</dbReference>
<evidence type="ECO:0000313" key="2">
    <source>
        <dbReference type="EMBL" id="SHJ28680.1"/>
    </source>
</evidence>
<keyword evidence="1" id="KW-0812">Transmembrane</keyword>
<feature type="transmembrane region" description="Helical" evidence="1">
    <location>
        <begin position="12"/>
        <end position="31"/>
    </location>
</feature>
<gene>
    <name evidence="2" type="ORF">SAMN04488508_10776</name>
</gene>